<name>A0A840I7J4_9ACTN</name>
<dbReference type="Proteomes" id="UP000585272">
    <property type="component" value="Unassembled WGS sequence"/>
</dbReference>
<comment type="caution">
    <text evidence="1">The sequence shown here is derived from an EMBL/GenBank/DDBJ whole genome shotgun (WGS) entry which is preliminary data.</text>
</comment>
<keyword evidence="2" id="KW-1185">Reference proteome</keyword>
<evidence type="ECO:0000313" key="2">
    <source>
        <dbReference type="Proteomes" id="UP000585272"/>
    </source>
</evidence>
<accession>A0A840I7J4</accession>
<proteinExistence type="predicted"/>
<sequence>MQERHHRRRPLERPVRERLSSVLAELFDGEAGLRFGSDVAGIDAVARIHGRDLCLHVTPSSRPGAIDDAATQLREVMESADPIADVAVVVPYMTRAGMQTARERGLDWIDLAGNAQLFGEHYYVHVRGRPDVMRPRGRPSSPFAPKSSRVSRALLLDPSRWWRQSDLAASTGLDDSLVSRVVRRLDEERLLERDGRRLRPRDPDLLLDAWDDDYDFAQHEIVPGHLSGSSTALTEQLHVRLHDVGIEHAFTGLPAAWLIDEYARFRLCSVYVHGDPHSAADAIGLRQNERGANVQLVAPNDEGVFAGGALRQRIPCVAPVQVYLDLRHLPERAEDAATQLRGRLWRRG</sequence>
<organism evidence="1 2">
    <name type="scientific">Conexibacter arvalis</name>
    <dbReference type="NCBI Taxonomy" id="912552"/>
    <lineage>
        <taxon>Bacteria</taxon>
        <taxon>Bacillati</taxon>
        <taxon>Actinomycetota</taxon>
        <taxon>Thermoleophilia</taxon>
        <taxon>Solirubrobacterales</taxon>
        <taxon>Conexibacteraceae</taxon>
        <taxon>Conexibacter</taxon>
    </lineage>
</organism>
<protein>
    <recommendedName>
        <fullName evidence="3">HTH marR-type domain-containing protein</fullName>
    </recommendedName>
</protein>
<gene>
    <name evidence="1" type="ORF">BDZ31_000432</name>
</gene>
<dbReference type="RefSeq" id="WP_183338520.1">
    <property type="nucleotide sequence ID" value="NZ_JACHNU010000001.1"/>
</dbReference>
<evidence type="ECO:0008006" key="3">
    <source>
        <dbReference type="Google" id="ProtNLM"/>
    </source>
</evidence>
<dbReference type="SUPFAM" id="SSF46785">
    <property type="entry name" value="Winged helix' DNA-binding domain"/>
    <property type="match status" value="1"/>
</dbReference>
<dbReference type="AlphaFoldDB" id="A0A840I7J4"/>
<reference evidence="1 2" key="1">
    <citation type="submission" date="2020-08" db="EMBL/GenBank/DDBJ databases">
        <title>Genomic Encyclopedia of Archaeal and Bacterial Type Strains, Phase II (KMG-II): from individual species to whole genera.</title>
        <authorList>
            <person name="Goeker M."/>
        </authorList>
    </citation>
    <scope>NUCLEOTIDE SEQUENCE [LARGE SCALE GENOMIC DNA]</scope>
    <source>
        <strain evidence="1 2">DSM 23288</strain>
    </source>
</reference>
<dbReference type="InterPro" id="IPR036390">
    <property type="entry name" value="WH_DNA-bd_sf"/>
</dbReference>
<dbReference type="EMBL" id="JACHNU010000001">
    <property type="protein sequence ID" value="MBB4660859.1"/>
    <property type="molecule type" value="Genomic_DNA"/>
</dbReference>
<evidence type="ECO:0000313" key="1">
    <source>
        <dbReference type="EMBL" id="MBB4660859.1"/>
    </source>
</evidence>